<organism evidence="2">
    <name type="scientific">Salmonella enterica subsp. salamae</name>
    <dbReference type="NCBI Taxonomy" id="59202"/>
    <lineage>
        <taxon>Bacteria</taxon>
        <taxon>Pseudomonadati</taxon>
        <taxon>Pseudomonadota</taxon>
        <taxon>Gammaproteobacteria</taxon>
        <taxon>Enterobacterales</taxon>
        <taxon>Enterobacteriaceae</taxon>
        <taxon>Salmonella</taxon>
    </lineage>
</organism>
<comment type="caution">
    <text evidence="2">The sequence shown here is derived from an EMBL/GenBank/DDBJ whole genome shotgun (WGS) entry which is preliminary data.</text>
</comment>
<keyword evidence="1" id="KW-0472">Membrane</keyword>
<dbReference type="AlphaFoldDB" id="A0A5Y3N2X1"/>
<keyword evidence="1" id="KW-0812">Transmembrane</keyword>
<gene>
    <name evidence="2" type="ORF">DN310_25360</name>
</gene>
<dbReference type="Proteomes" id="UP000839598">
    <property type="component" value="Unassembled WGS sequence"/>
</dbReference>
<dbReference type="EMBL" id="AAIVAV010000053">
    <property type="protein sequence ID" value="ECI4012532.1"/>
    <property type="molecule type" value="Genomic_DNA"/>
</dbReference>
<name>A0A5Y3N2X1_SALER</name>
<evidence type="ECO:0000256" key="1">
    <source>
        <dbReference type="SAM" id="Phobius"/>
    </source>
</evidence>
<feature type="transmembrane region" description="Helical" evidence="1">
    <location>
        <begin position="38"/>
        <end position="60"/>
    </location>
</feature>
<sequence length="64" mass="7217">MTPGERGGCHTGQLNGVLRFRLKRVRELLWQGLRIAEGMALILAGWAVMLWCAWHIMAFLHGGE</sequence>
<evidence type="ECO:0000313" key="2">
    <source>
        <dbReference type="EMBL" id="ECI4012532.1"/>
    </source>
</evidence>
<reference evidence="2" key="1">
    <citation type="submission" date="2018-06" db="EMBL/GenBank/DDBJ databases">
        <authorList>
            <person name="Ashton P.M."/>
            <person name="Dallman T."/>
            <person name="Nair S."/>
            <person name="De Pinna E."/>
            <person name="Peters T."/>
            <person name="Grant K."/>
        </authorList>
    </citation>
    <scope>NUCLEOTIDE SEQUENCE [LARGE SCALE GENOMIC DNA]</scope>
    <source>
        <strain evidence="2">275803</strain>
    </source>
</reference>
<keyword evidence="1" id="KW-1133">Transmembrane helix</keyword>
<proteinExistence type="predicted"/>
<accession>A0A5Y3N2X1</accession>
<protein>
    <submittedName>
        <fullName evidence="2">Uncharacterized protein</fullName>
    </submittedName>
</protein>